<dbReference type="Proteomes" id="UP000199341">
    <property type="component" value="Unassembled WGS sequence"/>
</dbReference>
<proteinExistence type="predicted"/>
<keyword evidence="2" id="KW-1185">Reference proteome</keyword>
<evidence type="ECO:0000313" key="1">
    <source>
        <dbReference type="EMBL" id="SDN08641.1"/>
    </source>
</evidence>
<dbReference type="AlphaFoldDB" id="A0A1G9YJH1"/>
<gene>
    <name evidence="1" type="ORF">SAMN05216259_102569</name>
</gene>
<evidence type="ECO:0000313" key="2">
    <source>
        <dbReference type="Proteomes" id="UP000199341"/>
    </source>
</evidence>
<sequence length="115" mass="13396">MRAVDDDEAAGALTYLAVIQIRAMARRRQPYYEWMGDDYVVCIGWLADLVHNLAAPPARTTPWRFRRERRHCMRYTWAVAGETGRKWILDSLEEEGLVWEPPPETSFTGNHDHHA</sequence>
<name>A0A1G9YJH1_9ACTN</name>
<accession>A0A1G9YJH1</accession>
<protein>
    <submittedName>
        <fullName evidence="1">Uncharacterized protein</fullName>
    </submittedName>
</protein>
<organism evidence="1 2">
    <name type="scientific">Actinacidiphila guanduensis</name>
    <dbReference type="NCBI Taxonomy" id="310781"/>
    <lineage>
        <taxon>Bacteria</taxon>
        <taxon>Bacillati</taxon>
        <taxon>Actinomycetota</taxon>
        <taxon>Actinomycetes</taxon>
        <taxon>Kitasatosporales</taxon>
        <taxon>Streptomycetaceae</taxon>
        <taxon>Actinacidiphila</taxon>
    </lineage>
</organism>
<reference evidence="1 2" key="1">
    <citation type="submission" date="2016-10" db="EMBL/GenBank/DDBJ databases">
        <authorList>
            <person name="de Groot N.N."/>
        </authorList>
    </citation>
    <scope>NUCLEOTIDE SEQUENCE [LARGE SCALE GENOMIC DNA]</scope>
    <source>
        <strain evidence="1 2">CGMCC 4.2022</strain>
    </source>
</reference>
<dbReference type="EMBL" id="FNIE01000002">
    <property type="protein sequence ID" value="SDN08641.1"/>
    <property type="molecule type" value="Genomic_DNA"/>
</dbReference>